<gene>
    <name evidence="3" type="ORF">V202x_12510</name>
</gene>
<evidence type="ECO:0000256" key="1">
    <source>
        <dbReference type="SAM" id="MobiDB-lite"/>
    </source>
</evidence>
<dbReference type="EMBL" id="CP037422">
    <property type="protein sequence ID" value="QDU07890.1"/>
    <property type="molecule type" value="Genomic_DNA"/>
</dbReference>
<feature type="region of interest" description="Disordered" evidence="1">
    <location>
        <begin position="1"/>
        <end position="20"/>
    </location>
</feature>
<feature type="compositionally biased region" description="Basic and acidic residues" evidence="1">
    <location>
        <begin position="11"/>
        <end position="20"/>
    </location>
</feature>
<evidence type="ECO:0000256" key="2">
    <source>
        <dbReference type="SAM" id="Phobius"/>
    </source>
</evidence>
<dbReference type="OrthoDB" id="291021at2"/>
<sequence>MAWPEISLEDFPPKRDDEPSSLRQDILDELTDHFSCALNRELLKNSDERLAQERVIKQFGDPVKIAHQLWFDAMKEKIMSQRIMTGVSVVMAVCCIAVVGIAWSLMKESQAINQNLAAQLAAIVDRPQPVVVANMDQQILKQLDELKRGQATQIDSSSEEMNQILFQLVQEKRDGKPAAGFSGTLAKIEDNNEIFKVNATSDAMGQLDFGKLPWGTYHLKLHSPWNEDLYRFNNISAIPGRKYEETIVCPAGVPEEVPVQFEVNWPTQPENEDYYLLCDFRRMEPSQSSPSVNQFYLNSERSFQQHYWWTYRRDLSKQPVKGVYLIDVKNNQVTPCPLEVDGKFEDLDLQKLVWQQNIEIFQGDYFAPNIYLLRKSELMKLNELNSVNQIPTIEISESGIYWTYYNKPYYGLFISPFEEMKIEPQLLKTLKYRRSNFTSPSNKYSTTLKQIHGFRENRFSSKYIAKKDQANLWEIKIPDFKLIFQEFGSSNSVL</sequence>
<organism evidence="3 4">
    <name type="scientific">Gimesia aquarii</name>
    <dbReference type="NCBI Taxonomy" id="2527964"/>
    <lineage>
        <taxon>Bacteria</taxon>
        <taxon>Pseudomonadati</taxon>
        <taxon>Planctomycetota</taxon>
        <taxon>Planctomycetia</taxon>
        <taxon>Planctomycetales</taxon>
        <taxon>Planctomycetaceae</taxon>
        <taxon>Gimesia</taxon>
    </lineage>
</organism>
<dbReference type="RefSeq" id="WP_145172166.1">
    <property type="nucleotide sequence ID" value="NZ_CP037422.1"/>
</dbReference>
<evidence type="ECO:0000313" key="4">
    <source>
        <dbReference type="Proteomes" id="UP000318384"/>
    </source>
</evidence>
<dbReference type="Proteomes" id="UP000318384">
    <property type="component" value="Chromosome"/>
</dbReference>
<keyword evidence="2" id="KW-0472">Membrane</keyword>
<evidence type="ECO:0000313" key="3">
    <source>
        <dbReference type="EMBL" id="QDU07890.1"/>
    </source>
</evidence>
<feature type="transmembrane region" description="Helical" evidence="2">
    <location>
        <begin position="83"/>
        <end position="106"/>
    </location>
</feature>
<protein>
    <submittedName>
        <fullName evidence="3">Uncharacterized protein</fullName>
    </submittedName>
</protein>
<proteinExistence type="predicted"/>
<keyword evidence="2" id="KW-1133">Transmembrane helix</keyword>
<accession>A0A517WRK6</accession>
<keyword evidence="4" id="KW-1185">Reference proteome</keyword>
<reference evidence="3 4" key="1">
    <citation type="submission" date="2019-03" db="EMBL/GenBank/DDBJ databases">
        <title>Deep-cultivation of Planctomycetes and their phenomic and genomic characterization uncovers novel biology.</title>
        <authorList>
            <person name="Wiegand S."/>
            <person name="Jogler M."/>
            <person name="Boedeker C."/>
            <person name="Pinto D."/>
            <person name="Vollmers J."/>
            <person name="Rivas-Marin E."/>
            <person name="Kohn T."/>
            <person name="Peeters S.H."/>
            <person name="Heuer A."/>
            <person name="Rast P."/>
            <person name="Oberbeckmann S."/>
            <person name="Bunk B."/>
            <person name="Jeske O."/>
            <person name="Meyerdierks A."/>
            <person name="Storesund J.E."/>
            <person name="Kallscheuer N."/>
            <person name="Luecker S."/>
            <person name="Lage O.M."/>
            <person name="Pohl T."/>
            <person name="Merkel B.J."/>
            <person name="Hornburger P."/>
            <person name="Mueller R.-W."/>
            <person name="Bruemmer F."/>
            <person name="Labrenz M."/>
            <person name="Spormann A.M."/>
            <person name="Op den Camp H."/>
            <person name="Overmann J."/>
            <person name="Amann R."/>
            <person name="Jetten M.S.M."/>
            <person name="Mascher T."/>
            <person name="Medema M.H."/>
            <person name="Devos D.P."/>
            <person name="Kaster A.-K."/>
            <person name="Ovreas L."/>
            <person name="Rohde M."/>
            <person name="Galperin M.Y."/>
            <person name="Jogler C."/>
        </authorList>
    </citation>
    <scope>NUCLEOTIDE SEQUENCE [LARGE SCALE GENOMIC DNA]</scope>
    <source>
        <strain evidence="3 4">V202</strain>
    </source>
</reference>
<keyword evidence="2" id="KW-0812">Transmembrane</keyword>
<dbReference type="AlphaFoldDB" id="A0A517WRK6"/>
<name>A0A517WRK6_9PLAN</name>